<protein>
    <recommendedName>
        <fullName evidence="2">Reverse transcriptase/retrotransposon-derived protein RNase H-like domain-containing protein</fullName>
    </recommendedName>
</protein>
<reference evidence="3 4" key="1">
    <citation type="journal article" date="2014" name="Genome Biol. Evol.">
        <title>The genome of the myxosporean Thelohanellus kitauei shows adaptations to nutrient acquisition within its fish host.</title>
        <authorList>
            <person name="Yang Y."/>
            <person name="Xiong J."/>
            <person name="Zhou Z."/>
            <person name="Huo F."/>
            <person name="Miao W."/>
            <person name="Ran C."/>
            <person name="Liu Y."/>
            <person name="Zhang J."/>
            <person name="Feng J."/>
            <person name="Wang M."/>
            <person name="Wang M."/>
            <person name="Wang L."/>
            <person name="Yao B."/>
        </authorList>
    </citation>
    <scope>NUCLEOTIDE SEQUENCE [LARGE SCALE GENOMIC DNA]</scope>
    <source>
        <strain evidence="3">Wuqing</strain>
    </source>
</reference>
<organism evidence="3 4">
    <name type="scientific">Thelohanellus kitauei</name>
    <name type="common">Myxosporean</name>
    <dbReference type="NCBI Taxonomy" id="669202"/>
    <lineage>
        <taxon>Eukaryota</taxon>
        <taxon>Metazoa</taxon>
        <taxon>Cnidaria</taxon>
        <taxon>Myxozoa</taxon>
        <taxon>Myxosporea</taxon>
        <taxon>Bivalvulida</taxon>
        <taxon>Platysporina</taxon>
        <taxon>Myxobolidae</taxon>
        <taxon>Thelohanellus</taxon>
    </lineage>
</organism>
<keyword evidence="4" id="KW-1185">Reference proteome</keyword>
<evidence type="ECO:0000256" key="1">
    <source>
        <dbReference type="ARBA" id="ARBA00023268"/>
    </source>
</evidence>
<sequence>MGTKEPHTVEHCQYIKMDDKDNIHLLEENFKFDIFDKTWKVGRVGSTNFQLIKENFPEVKIDLLTCQQQQILIATDASNNGIAAVLLQKDIDKIDIPVMHLSHTSKNAQKNYSKTEKEALSIIYAACKGLVKDYKWWPSIAIDIKRMVKSSQSCHENGIMIPERPTCPWSPSIEPWERIHIDFCFMIKQVWFVLIHAFTKWAEVYRVKQVDPFTPIQRLRDAFQ</sequence>
<accession>A0A0C2MIE5</accession>
<dbReference type="AlphaFoldDB" id="A0A0C2MIE5"/>
<keyword evidence="1" id="KW-0511">Multifunctional enzyme</keyword>
<dbReference type="PANTHER" id="PTHR37984:SF5">
    <property type="entry name" value="PROTEIN NYNRIN-LIKE"/>
    <property type="match status" value="1"/>
</dbReference>
<feature type="domain" description="Reverse transcriptase/retrotransposon-derived protein RNase H-like" evidence="2">
    <location>
        <begin position="48"/>
        <end position="126"/>
    </location>
</feature>
<evidence type="ECO:0000313" key="3">
    <source>
        <dbReference type="EMBL" id="KII64110.1"/>
    </source>
</evidence>
<dbReference type="EMBL" id="JWZT01004436">
    <property type="protein sequence ID" value="KII64110.1"/>
    <property type="molecule type" value="Genomic_DNA"/>
</dbReference>
<comment type="caution">
    <text evidence="3">The sequence shown here is derived from an EMBL/GenBank/DDBJ whole genome shotgun (WGS) entry which is preliminary data.</text>
</comment>
<dbReference type="InterPro" id="IPR041577">
    <property type="entry name" value="RT_RNaseH_2"/>
</dbReference>
<dbReference type="Pfam" id="PF17919">
    <property type="entry name" value="RT_RNaseH_2"/>
    <property type="match status" value="1"/>
</dbReference>
<name>A0A0C2MIE5_THEKT</name>
<evidence type="ECO:0000313" key="4">
    <source>
        <dbReference type="Proteomes" id="UP000031668"/>
    </source>
</evidence>
<proteinExistence type="predicted"/>
<dbReference type="SUPFAM" id="SSF56672">
    <property type="entry name" value="DNA/RNA polymerases"/>
    <property type="match status" value="1"/>
</dbReference>
<dbReference type="PANTHER" id="PTHR37984">
    <property type="entry name" value="PROTEIN CBG26694"/>
    <property type="match status" value="1"/>
</dbReference>
<gene>
    <name evidence="3" type="ORF">RF11_12489</name>
</gene>
<dbReference type="InterPro" id="IPR050951">
    <property type="entry name" value="Retrovirus_Pol_polyprotein"/>
</dbReference>
<dbReference type="Proteomes" id="UP000031668">
    <property type="component" value="Unassembled WGS sequence"/>
</dbReference>
<dbReference type="InterPro" id="IPR043502">
    <property type="entry name" value="DNA/RNA_pol_sf"/>
</dbReference>
<dbReference type="GO" id="GO:0003824">
    <property type="term" value="F:catalytic activity"/>
    <property type="evidence" value="ECO:0007669"/>
    <property type="project" value="UniProtKB-KW"/>
</dbReference>
<evidence type="ECO:0000259" key="2">
    <source>
        <dbReference type="Pfam" id="PF17919"/>
    </source>
</evidence>